<dbReference type="OrthoDB" id="7926105at2"/>
<dbReference type="EMBL" id="AIMA01000035">
    <property type="protein sequence ID" value="EJF88040.1"/>
    <property type="molecule type" value="Genomic_DNA"/>
</dbReference>
<dbReference type="HOGENOM" id="CLU_2258201_0_0_5"/>
<dbReference type="RefSeq" id="WP_007478109.1">
    <property type="nucleotide sequence ID" value="NZ_JH725087.1"/>
</dbReference>
<evidence type="ECO:0000313" key="3">
    <source>
        <dbReference type="Proteomes" id="UP000009017"/>
    </source>
</evidence>
<accession>J1JU72</accession>
<dbReference type="PATRIC" id="fig|1094557.3.peg.1345"/>
<evidence type="ECO:0000256" key="1">
    <source>
        <dbReference type="SAM" id="MobiDB-lite"/>
    </source>
</evidence>
<dbReference type="Proteomes" id="UP000009017">
    <property type="component" value="Unassembled WGS sequence"/>
</dbReference>
<protein>
    <submittedName>
        <fullName evidence="2">Uncharacterized protein</fullName>
    </submittedName>
</protein>
<gene>
    <name evidence="2" type="ORF">ME3_01312</name>
</gene>
<evidence type="ECO:0000313" key="2">
    <source>
        <dbReference type="EMBL" id="EJF88040.1"/>
    </source>
</evidence>
<reference evidence="2 3" key="1">
    <citation type="submission" date="2012-03" db="EMBL/GenBank/DDBJ databases">
        <title>The Genome Sequence of Bartonella melophagi K-2C.</title>
        <authorList>
            <consortium name="The Broad Institute Genome Sequencing Platform"/>
            <consortium name="The Broad Institute Genome Sequencing Center for Infectious Disease"/>
            <person name="Feldgarden M."/>
            <person name="Kirby J."/>
            <person name="Kosoy M."/>
            <person name="Birtles R."/>
            <person name="Probert W.S."/>
            <person name="Chiaraviglio L."/>
            <person name="Young S.K."/>
            <person name="Zeng Q."/>
            <person name="Gargeya S."/>
            <person name="Fitzgerald M."/>
            <person name="Haas B."/>
            <person name="Abouelleil A."/>
            <person name="Alvarado L."/>
            <person name="Arachchi H.M."/>
            <person name="Berlin A."/>
            <person name="Chapman S.B."/>
            <person name="Gearin G."/>
            <person name="Goldberg J."/>
            <person name="Griggs A."/>
            <person name="Gujja S."/>
            <person name="Hansen M."/>
            <person name="Heiman D."/>
            <person name="Howarth C."/>
            <person name="Larimer J."/>
            <person name="Lui A."/>
            <person name="MacDonald P.J.P."/>
            <person name="McCowen C."/>
            <person name="Montmayeur A."/>
            <person name="Murphy C."/>
            <person name="Neiman D."/>
            <person name="Pearson M."/>
            <person name="Priest M."/>
            <person name="Roberts A."/>
            <person name="Saif S."/>
            <person name="Shea T."/>
            <person name="Sisk P."/>
            <person name="Stolte C."/>
            <person name="Sykes S."/>
            <person name="Wortman J."/>
            <person name="Nusbaum C."/>
            <person name="Birren B."/>
        </authorList>
    </citation>
    <scope>NUCLEOTIDE SEQUENCE [LARGE SCALE GENOMIC DNA]</scope>
    <source>
        <strain evidence="2 3">K-2C</strain>
    </source>
</reference>
<dbReference type="AlphaFoldDB" id="J1JU72"/>
<name>J1JU72_9HYPH</name>
<feature type="compositionally biased region" description="Basic and acidic residues" evidence="1">
    <location>
        <begin position="88"/>
        <end position="101"/>
    </location>
</feature>
<dbReference type="eggNOG" id="ENOG503143H">
    <property type="taxonomic scope" value="Bacteria"/>
</dbReference>
<feature type="region of interest" description="Disordered" evidence="1">
    <location>
        <begin position="59"/>
        <end position="101"/>
    </location>
</feature>
<feature type="compositionally biased region" description="Polar residues" evidence="1">
    <location>
        <begin position="62"/>
        <end position="85"/>
    </location>
</feature>
<sequence length="101" mass="11814">MKPKKEWGKMRVVFLANKNLIRNLIEEGYTLKEILKKNPTLNISYHALAFYTRKYFKKESNTEPSPTTIQVKQPTSINPSKTKPISSDFKHDTNKKLEDMI</sequence>
<keyword evidence="3" id="KW-1185">Reference proteome</keyword>
<comment type="caution">
    <text evidence="2">The sequence shown here is derived from an EMBL/GenBank/DDBJ whole genome shotgun (WGS) entry which is preliminary data.</text>
</comment>
<organism evidence="2 3">
    <name type="scientific">Bartonella melophagi K-2C</name>
    <dbReference type="NCBI Taxonomy" id="1094557"/>
    <lineage>
        <taxon>Bacteria</taxon>
        <taxon>Pseudomonadati</taxon>
        <taxon>Pseudomonadota</taxon>
        <taxon>Alphaproteobacteria</taxon>
        <taxon>Hyphomicrobiales</taxon>
        <taxon>Bartonellaceae</taxon>
        <taxon>Bartonella</taxon>
    </lineage>
</organism>
<proteinExistence type="predicted"/>